<feature type="signal peptide" evidence="2">
    <location>
        <begin position="1"/>
        <end position="22"/>
    </location>
</feature>
<organism evidence="3 4">
    <name type="scientific">Hibiscus sabdariffa</name>
    <name type="common">roselle</name>
    <dbReference type="NCBI Taxonomy" id="183260"/>
    <lineage>
        <taxon>Eukaryota</taxon>
        <taxon>Viridiplantae</taxon>
        <taxon>Streptophyta</taxon>
        <taxon>Embryophyta</taxon>
        <taxon>Tracheophyta</taxon>
        <taxon>Spermatophyta</taxon>
        <taxon>Magnoliopsida</taxon>
        <taxon>eudicotyledons</taxon>
        <taxon>Gunneridae</taxon>
        <taxon>Pentapetalae</taxon>
        <taxon>rosids</taxon>
        <taxon>malvids</taxon>
        <taxon>Malvales</taxon>
        <taxon>Malvaceae</taxon>
        <taxon>Malvoideae</taxon>
        <taxon>Hibiscus</taxon>
    </lineage>
</organism>
<name>A0ABR2EB46_9ROSI</name>
<feature type="chain" id="PRO_5046539540" evidence="2">
    <location>
        <begin position="23"/>
        <end position="116"/>
    </location>
</feature>
<keyword evidence="2" id="KW-0732">Signal</keyword>
<feature type="region of interest" description="Disordered" evidence="1">
    <location>
        <begin position="93"/>
        <end position="116"/>
    </location>
</feature>
<dbReference type="EMBL" id="JBBPBM010000017">
    <property type="protein sequence ID" value="KAK8556786.1"/>
    <property type="molecule type" value="Genomic_DNA"/>
</dbReference>
<evidence type="ECO:0000313" key="3">
    <source>
        <dbReference type="EMBL" id="KAK8556786.1"/>
    </source>
</evidence>
<dbReference type="Proteomes" id="UP001472677">
    <property type="component" value="Unassembled WGS sequence"/>
</dbReference>
<protein>
    <submittedName>
        <fullName evidence="3">Uncharacterized protein</fullName>
    </submittedName>
</protein>
<sequence length="116" mass="12930">MYVEIALARWLTVVASIAYLGSQPPTNFEIPGNTRISKIGVIASSALAVTAPDENALFTWLWKNTSTNNPDDTSEFIEKLEKELEEFLEHKAGYKKTKESEPQDFADNNGYNSTLS</sequence>
<comment type="caution">
    <text evidence="3">The sequence shown here is derived from an EMBL/GenBank/DDBJ whole genome shotgun (WGS) entry which is preliminary data.</text>
</comment>
<proteinExistence type="predicted"/>
<accession>A0ABR2EB46</accession>
<evidence type="ECO:0000256" key="2">
    <source>
        <dbReference type="SAM" id="SignalP"/>
    </source>
</evidence>
<gene>
    <name evidence="3" type="ORF">V6N12_003180</name>
</gene>
<keyword evidence="4" id="KW-1185">Reference proteome</keyword>
<reference evidence="3 4" key="1">
    <citation type="journal article" date="2024" name="G3 (Bethesda)">
        <title>Genome assembly of Hibiscus sabdariffa L. provides insights into metabolisms of medicinal natural products.</title>
        <authorList>
            <person name="Kim T."/>
        </authorList>
    </citation>
    <scope>NUCLEOTIDE SEQUENCE [LARGE SCALE GENOMIC DNA]</scope>
    <source>
        <strain evidence="3">TK-2024</strain>
        <tissue evidence="3">Old leaves</tissue>
    </source>
</reference>
<evidence type="ECO:0000256" key="1">
    <source>
        <dbReference type="SAM" id="MobiDB-lite"/>
    </source>
</evidence>
<evidence type="ECO:0000313" key="4">
    <source>
        <dbReference type="Proteomes" id="UP001472677"/>
    </source>
</evidence>